<evidence type="ECO:0000256" key="6">
    <source>
        <dbReference type="PROSITE-ProRule" id="PRU00782"/>
    </source>
</evidence>
<evidence type="ECO:0000313" key="9">
    <source>
        <dbReference type="EMBL" id="NDV29504.1"/>
    </source>
</evidence>
<dbReference type="PROSITE" id="PS51456">
    <property type="entry name" value="MYOSIN_MOTOR"/>
    <property type="match status" value="1"/>
</dbReference>
<accession>A0A6B2KXM8</accession>
<dbReference type="EMBL" id="GIBP01000535">
    <property type="protein sequence ID" value="NDV29504.1"/>
    <property type="molecule type" value="Transcribed_RNA"/>
</dbReference>
<dbReference type="GO" id="GO:0005524">
    <property type="term" value="F:ATP binding"/>
    <property type="evidence" value="ECO:0007669"/>
    <property type="project" value="UniProtKB-KW"/>
</dbReference>
<dbReference type="GO" id="GO:0007015">
    <property type="term" value="P:actin filament organization"/>
    <property type="evidence" value="ECO:0007669"/>
    <property type="project" value="TreeGrafter"/>
</dbReference>
<protein>
    <recommendedName>
        <fullName evidence="8">Myosin motor domain-containing protein</fullName>
    </recommendedName>
</protein>
<dbReference type="GO" id="GO:0016020">
    <property type="term" value="C:membrane"/>
    <property type="evidence" value="ECO:0007669"/>
    <property type="project" value="TreeGrafter"/>
</dbReference>
<evidence type="ECO:0000259" key="8">
    <source>
        <dbReference type="PROSITE" id="PS51456"/>
    </source>
</evidence>
<dbReference type="PANTHER" id="PTHR13140">
    <property type="entry name" value="MYOSIN"/>
    <property type="match status" value="1"/>
</dbReference>
<dbReference type="Gene3D" id="3.40.850.10">
    <property type="entry name" value="Kinesin motor domain"/>
    <property type="match status" value="1"/>
</dbReference>
<feature type="region of interest" description="Disordered" evidence="7">
    <location>
        <begin position="148"/>
        <end position="176"/>
    </location>
</feature>
<dbReference type="PANTHER" id="PTHR13140:SF706">
    <property type="entry name" value="DILUTE CLASS UNCONVENTIONAL MYOSIN, ISOFORM C"/>
    <property type="match status" value="1"/>
</dbReference>
<evidence type="ECO:0000256" key="2">
    <source>
        <dbReference type="ARBA" id="ARBA00022840"/>
    </source>
</evidence>
<comment type="caution">
    <text evidence="6">Lacks conserved residue(s) required for the propagation of feature annotation.</text>
</comment>
<dbReference type="InterPro" id="IPR001609">
    <property type="entry name" value="Myosin_head_motor_dom-like"/>
</dbReference>
<dbReference type="GO" id="GO:0016459">
    <property type="term" value="C:myosin complex"/>
    <property type="evidence" value="ECO:0007669"/>
    <property type="project" value="UniProtKB-KW"/>
</dbReference>
<evidence type="ECO:0000256" key="3">
    <source>
        <dbReference type="ARBA" id="ARBA00023123"/>
    </source>
</evidence>
<dbReference type="Pfam" id="PF00063">
    <property type="entry name" value="Myosin_head"/>
    <property type="match status" value="1"/>
</dbReference>
<organism evidence="9">
    <name type="scientific">Arcella intermedia</name>
    <dbReference type="NCBI Taxonomy" id="1963864"/>
    <lineage>
        <taxon>Eukaryota</taxon>
        <taxon>Amoebozoa</taxon>
        <taxon>Tubulinea</taxon>
        <taxon>Elardia</taxon>
        <taxon>Arcellinida</taxon>
        <taxon>Sphaerothecina</taxon>
        <taxon>Arcellidae</taxon>
        <taxon>Arcella</taxon>
    </lineage>
</organism>
<dbReference type="GO" id="GO:0000146">
    <property type="term" value="F:microfilament motor activity"/>
    <property type="evidence" value="ECO:0007669"/>
    <property type="project" value="TreeGrafter"/>
</dbReference>
<dbReference type="GO" id="GO:0005737">
    <property type="term" value="C:cytoplasm"/>
    <property type="evidence" value="ECO:0007669"/>
    <property type="project" value="TreeGrafter"/>
</dbReference>
<feature type="domain" description="Myosin motor" evidence="8">
    <location>
        <begin position="1"/>
        <end position="112"/>
    </location>
</feature>
<comment type="similarity">
    <text evidence="6">Belongs to the TRAFAC class myosin-kinesin ATPase superfamily. Myosin family.</text>
</comment>
<dbReference type="InterPro" id="IPR027417">
    <property type="entry name" value="P-loop_NTPase"/>
</dbReference>
<dbReference type="AlphaFoldDB" id="A0A6B2KXM8"/>
<reference evidence="9" key="1">
    <citation type="journal article" date="2020" name="J. Eukaryot. Microbiol.">
        <title>De novo Sequencing, Assembly and Annotation of the Transcriptome for the Free-Living Testate Amoeba Arcella intermedia.</title>
        <authorList>
            <person name="Ribeiro G.M."/>
            <person name="Porfirio-Sousa A.L."/>
            <person name="Maurer-Alcala X.X."/>
            <person name="Katz L.A."/>
            <person name="Lahr D.J.G."/>
        </authorList>
    </citation>
    <scope>NUCLEOTIDE SEQUENCE</scope>
</reference>
<feature type="region of interest" description="Disordered" evidence="7">
    <location>
        <begin position="280"/>
        <end position="375"/>
    </location>
</feature>
<keyword evidence="3 6" id="KW-0518">Myosin</keyword>
<evidence type="ECO:0000256" key="4">
    <source>
        <dbReference type="ARBA" id="ARBA00023175"/>
    </source>
</evidence>
<feature type="compositionally biased region" description="Polar residues" evidence="7">
    <location>
        <begin position="148"/>
        <end position="158"/>
    </location>
</feature>
<evidence type="ECO:0000256" key="7">
    <source>
        <dbReference type="SAM" id="MobiDB-lite"/>
    </source>
</evidence>
<dbReference type="SUPFAM" id="SSF52540">
    <property type="entry name" value="P-loop containing nucleoside triphosphate hydrolases"/>
    <property type="match status" value="1"/>
</dbReference>
<feature type="compositionally biased region" description="Low complexity" evidence="7">
    <location>
        <begin position="285"/>
        <end position="326"/>
    </location>
</feature>
<feature type="region of interest" description="Disordered" evidence="7">
    <location>
        <begin position="196"/>
        <end position="254"/>
    </location>
</feature>
<feature type="compositionally biased region" description="Basic and acidic residues" evidence="7">
    <location>
        <begin position="224"/>
        <end position="236"/>
    </location>
</feature>
<dbReference type="InterPro" id="IPR036961">
    <property type="entry name" value="Kinesin_motor_dom_sf"/>
</dbReference>
<name>A0A6B2KXM8_9EUKA</name>
<feature type="compositionally biased region" description="Basic residues" evidence="7">
    <location>
        <begin position="358"/>
        <end position="367"/>
    </location>
</feature>
<keyword evidence="1" id="KW-0547">Nucleotide-binding</keyword>
<feature type="compositionally biased region" description="Low complexity" evidence="7">
    <location>
        <begin position="159"/>
        <end position="171"/>
    </location>
</feature>
<sequence length="854" mass="96948">MISILNQTKEHYVKCIKPNDLNKPSMFDGMKVISQVRCHYLLELSFLCKNGFSWNETANVIIERLELLGIYTDTTNLPTLLTQLLKPTEFAIGDTKIFLREAAVETLIQSYQNILNKSIVNIQKYIRGSLVMSGEFFDDVSLSLSKLDNMPSNNTRQRSSSSSPIPKSGSSHIDHSNLPKEYLTVLSPSLVMGLPETSSIRRPPSFHPLRPWEEPLKANSNDVQSDKSMEKTETSKPRISRSEFAPAEPSKKTLKPSLTIGKKVVQDIDLLDFLSELKKDDDLSSSEGSSTSSTSTSTSTSSSGYTPYIPSTDSVKKTTSSSSLPTSSPPNPVPTANPVGNSSPPSNPVPSTPSKTTPKPKKGKKKLSSWPAQPPPKMFPKLLKHFAPIKLILLNEPLLDIFQKYIQKQKKEVWKYLRCEEIILELIDYVLCIGAWEGAENVSVLCEMSSHVLTLDCDAVLDGLVEVNCLSRLFCFYEEYHCTRLEAQKKRLSMQELKCIPNNLPYFDRIILHVLDKRPQQIVNFLQSKGDKLFNILVNDYLIFTETAVLFGEIIFQEERMRVKGVAAHTRWRGWYIEHDLIARMQKLFVADPEKYAAAFSEFTRILSTFPAQSLSHQFFFQPLYENNIFPVIFFDLLARASVSSEVAQIIFYLWQMAMRAGPELQTQFVNQVGVLSQNNAFGPLIKSPKACVSFNTLKVIELLLAEAAAYELIQNTILDIIDVFFERKKRNVDHWSITVIMGLVFNNPDFKGPFLTSLFTKSRLIERLMEYLNPQKPIASVEIMPFVKELGKMLPEEVKTTEWRALEAKVFNEDNPDAFEISDELRYRYKKNSKYLKNAKGLKTVLDELELVK</sequence>
<proteinExistence type="inferred from homology"/>
<keyword evidence="4" id="KW-0505">Motor protein</keyword>
<evidence type="ECO:0000256" key="1">
    <source>
        <dbReference type="ARBA" id="ARBA00022741"/>
    </source>
</evidence>
<evidence type="ECO:0000256" key="5">
    <source>
        <dbReference type="ARBA" id="ARBA00023203"/>
    </source>
</evidence>
<dbReference type="GO" id="GO:0051015">
    <property type="term" value="F:actin filament binding"/>
    <property type="evidence" value="ECO:0007669"/>
    <property type="project" value="TreeGrafter"/>
</dbReference>
<keyword evidence="5 6" id="KW-0009">Actin-binding</keyword>
<keyword evidence="2" id="KW-0067">ATP-binding</keyword>